<dbReference type="AlphaFoldDB" id="A0A5D3C490"/>
<comment type="caution">
    <text evidence="3">The sequence shown here is derived from an EMBL/GenBank/DDBJ whole genome shotgun (WGS) entry which is preliminary data.</text>
</comment>
<dbReference type="EMBL" id="SSTD01013635">
    <property type="protein sequence ID" value="TYK06140.1"/>
    <property type="molecule type" value="Genomic_DNA"/>
</dbReference>
<name>A0A5D3C490_CUCMM</name>
<protein>
    <submittedName>
        <fullName evidence="3">Flocculation protein FLO11-like</fullName>
    </submittedName>
</protein>
<evidence type="ECO:0000313" key="5">
    <source>
        <dbReference type="Proteomes" id="UP000321947"/>
    </source>
</evidence>
<evidence type="ECO:0000313" key="4">
    <source>
        <dbReference type="Proteomes" id="UP000321393"/>
    </source>
</evidence>
<organism evidence="3 5">
    <name type="scientific">Cucumis melo var. makuwa</name>
    <name type="common">Oriental melon</name>
    <dbReference type="NCBI Taxonomy" id="1194695"/>
    <lineage>
        <taxon>Eukaryota</taxon>
        <taxon>Viridiplantae</taxon>
        <taxon>Streptophyta</taxon>
        <taxon>Embryophyta</taxon>
        <taxon>Tracheophyta</taxon>
        <taxon>Spermatophyta</taxon>
        <taxon>Magnoliopsida</taxon>
        <taxon>eudicotyledons</taxon>
        <taxon>Gunneridae</taxon>
        <taxon>Pentapetalae</taxon>
        <taxon>rosids</taxon>
        <taxon>fabids</taxon>
        <taxon>Cucurbitales</taxon>
        <taxon>Cucurbitaceae</taxon>
        <taxon>Benincaseae</taxon>
        <taxon>Cucumis</taxon>
    </lineage>
</organism>
<sequence length="179" mass="19752">MRALIQNYSSLVSLLITIRTKSVPPSNPTEESLFPDLVGSNVPENVRNHESNVSDIDSNERDDIPLIHILKRGVFAHVEPESVPTSDNRAPEHPTEVQEPNKNDEAGRDIPDPVSDVGADLPQKKARKALDCPKVVTTKTGCRKVPPNVPSVSIDGISFHLEESVHRRFELAFPKPSPM</sequence>
<feature type="compositionally biased region" description="Basic and acidic residues" evidence="1">
    <location>
        <begin position="89"/>
        <end position="111"/>
    </location>
</feature>
<evidence type="ECO:0000313" key="3">
    <source>
        <dbReference type="EMBL" id="TYK06140.1"/>
    </source>
</evidence>
<accession>A0A5D3C490</accession>
<dbReference type="Proteomes" id="UP000321393">
    <property type="component" value="Unassembled WGS sequence"/>
</dbReference>
<dbReference type="EMBL" id="SSTE01000887">
    <property type="protein sequence ID" value="KAA0066501.1"/>
    <property type="molecule type" value="Genomic_DNA"/>
</dbReference>
<gene>
    <name evidence="3" type="ORF">E5676_scaffold572G00360</name>
    <name evidence="2" type="ORF">E6C27_scaffold25G00460</name>
</gene>
<feature type="region of interest" description="Disordered" evidence="1">
    <location>
        <begin position="80"/>
        <end position="127"/>
    </location>
</feature>
<evidence type="ECO:0000256" key="1">
    <source>
        <dbReference type="SAM" id="MobiDB-lite"/>
    </source>
</evidence>
<proteinExistence type="predicted"/>
<evidence type="ECO:0000313" key="2">
    <source>
        <dbReference type="EMBL" id="KAA0066501.1"/>
    </source>
</evidence>
<reference evidence="4 5" key="1">
    <citation type="submission" date="2019-08" db="EMBL/GenBank/DDBJ databases">
        <title>Draft genome sequences of two oriental melons (Cucumis melo L. var makuwa).</title>
        <authorList>
            <person name="Kwon S.-Y."/>
        </authorList>
    </citation>
    <scope>NUCLEOTIDE SEQUENCE [LARGE SCALE GENOMIC DNA]</scope>
    <source>
        <strain evidence="5">cv. Chang Bougi</strain>
        <strain evidence="4">cv. SW 3</strain>
        <tissue evidence="3">Leaf</tissue>
    </source>
</reference>
<dbReference type="Proteomes" id="UP000321947">
    <property type="component" value="Unassembled WGS sequence"/>
</dbReference>